<dbReference type="InterPro" id="IPR037026">
    <property type="entry name" value="Vgr_OB-fold_dom_sf"/>
</dbReference>
<dbReference type="Gene3D" id="2.30.110.50">
    <property type="match status" value="1"/>
</dbReference>
<dbReference type="Pfam" id="PF05954">
    <property type="entry name" value="Phage_GPD"/>
    <property type="match status" value="1"/>
</dbReference>
<comment type="similarity">
    <text evidence="1">Belongs to the VgrG protein family.</text>
</comment>
<accession>A0A6D2GDD2</accession>
<dbReference type="Gene3D" id="4.10.220.110">
    <property type="match status" value="1"/>
</dbReference>
<organism evidence="4 5">
    <name type="scientific">Salmonella enterica subsp. salamae</name>
    <dbReference type="NCBI Taxonomy" id="59202"/>
    <lineage>
        <taxon>Bacteria</taxon>
        <taxon>Pseudomonadati</taxon>
        <taxon>Pseudomonadota</taxon>
        <taxon>Gammaproteobacteria</taxon>
        <taxon>Enterobacterales</taxon>
        <taxon>Enterobacteriaceae</taxon>
        <taxon>Salmonella</taxon>
    </lineage>
</organism>
<reference evidence="4 5" key="1">
    <citation type="submission" date="2018-12" db="EMBL/GenBank/DDBJ databases">
        <authorList>
            <consortium name="Pathogen Informatics"/>
        </authorList>
    </citation>
    <scope>NUCLEOTIDE SEQUENCE [LARGE SCALE GENOMIC DNA]</scope>
    <source>
        <strain evidence="4 5">NCTC5773</strain>
    </source>
</reference>
<dbReference type="InterPro" id="IPR006533">
    <property type="entry name" value="T6SS_Vgr_RhsGE"/>
</dbReference>
<gene>
    <name evidence="4" type="ORF">NCTC5773_04577</name>
</gene>
<dbReference type="InterPro" id="IPR017847">
    <property type="entry name" value="T6SS_RhsGE_Vgr_subset"/>
</dbReference>
<dbReference type="InterPro" id="IPR054030">
    <property type="entry name" value="Gp5_Vgr_C"/>
</dbReference>
<name>A0A6D2GDD2_SALER</name>
<sequence length="587" mass="66475">MSQQRLRFTLKVDDIPEAATTVVSFTLQQHLSRPFLLHIHIASGVSRPADATEFLEKNATLTIWQGTVPKRHITGIVTGVETGEKNHGQRNFYLTLSSPLWRAGLRQNFRIFQQQDIQTISATLLAENGVTDWTTFFYDSHPAREFCVQYGETDLAFLTRQWAEEGIFFFDKFFTSGPEQMLALSDDVAGVSGLHDSLPFNPNPRETATECISQFRYRAQIRPSSVETQDYTFKSPHWFGYFSHHPANFNGQRKQYEIFDYSGRFKDSQHGRDFARYQAEGWRNNAETASGVSNSAWLWPGKRFTLTDHPSSALNRQWQVVGCILRGEQPQAQHGRSGAGTTLRNEFTVIPADRTWHATPLPKPIDDGLQSAVVTGPPGEEIFCDKYGRVRVIFHWDRYHPASEDASCQVRVSQAWAGADFGNLAIPQVGQEVIVDFLNGDPDQPIIMGRTYHDINRAPGALPDTKTQMTIRSKTYKGSGFNELRFEDMTDREQVYIHAQKDMDTEVLNNRTTDVKVDHTETIGNNQQITVGLGQTITVGKENTGGHDQTITVAHDRHITVRNDQTLKVKHGPDSEHQPQRWPVRGE</sequence>
<dbReference type="AlphaFoldDB" id="A0A6D2GDD2"/>
<evidence type="ECO:0000256" key="1">
    <source>
        <dbReference type="ARBA" id="ARBA00005558"/>
    </source>
</evidence>
<evidence type="ECO:0000259" key="3">
    <source>
        <dbReference type="Pfam" id="PF22178"/>
    </source>
</evidence>
<dbReference type="Gene3D" id="2.40.50.230">
    <property type="entry name" value="Gp5 N-terminal domain"/>
    <property type="match status" value="1"/>
</dbReference>
<evidence type="ECO:0000313" key="5">
    <source>
        <dbReference type="Proteomes" id="UP000267858"/>
    </source>
</evidence>
<feature type="domain" description="Gp5/Type VI secretion system Vgr C-terminal trimerisation" evidence="3">
    <location>
        <begin position="469"/>
        <end position="570"/>
    </location>
</feature>
<feature type="domain" description="Gp5/Type VI secretion system Vgr protein OB-fold" evidence="2">
    <location>
        <begin position="386"/>
        <end position="452"/>
    </location>
</feature>
<proteinExistence type="inferred from homology"/>
<dbReference type="Pfam" id="PF04717">
    <property type="entry name" value="Phage_base_V"/>
    <property type="match status" value="1"/>
</dbReference>
<dbReference type="SUPFAM" id="SSF69279">
    <property type="entry name" value="Phage tail proteins"/>
    <property type="match status" value="2"/>
</dbReference>
<dbReference type="Pfam" id="PF22178">
    <property type="entry name" value="Gp5_trimer_C"/>
    <property type="match status" value="1"/>
</dbReference>
<evidence type="ECO:0000313" key="4">
    <source>
        <dbReference type="EMBL" id="VEA07113.1"/>
    </source>
</evidence>
<evidence type="ECO:0000259" key="2">
    <source>
        <dbReference type="Pfam" id="PF04717"/>
    </source>
</evidence>
<dbReference type="SUPFAM" id="SSF69255">
    <property type="entry name" value="gp5 N-terminal domain-like"/>
    <property type="match status" value="1"/>
</dbReference>
<protein>
    <submittedName>
        <fullName evidence="4">VgrS protein</fullName>
    </submittedName>
</protein>
<dbReference type="Proteomes" id="UP000267858">
    <property type="component" value="Chromosome"/>
</dbReference>
<dbReference type="SUPFAM" id="SSF69349">
    <property type="entry name" value="Phage fibre proteins"/>
    <property type="match status" value="1"/>
</dbReference>
<dbReference type="EMBL" id="LR134141">
    <property type="protein sequence ID" value="VEA07113.1"/>
    <property type="molecule type" value="Genomic_DNA"/>
</dbReference>
<dbReference type="InterPro" id="IPR006531">
    <property type="entry name" value="Gp5/Vgr_OB"/>
</dbReference>
<dbReference type="Gene3D" id="3.55.50.10">
    <property type="entry name" value="Baseplate protein-like domains"/>
    <property type="match status" value="1"/>
</dbReference>
<dbReference type="NCBIfam" id="TIGR03361">
    <property type="entry name" value="VI_Rhs_Vgr"/>
    <property type="match status" value="1"/>
</dbReference>
<dbReference type="NCBIfam" id="TIGR01646">
    <property type="entry name" value="vgr_GE"/>
    <property type="match status" value="1"/>
</dbReference>